<evidence type="ECO:0000259" key="7">
    <source>
        <dbReference type="PROSITE" id="PS50957"/>
    </source>
</evidence>
<dbReference type="SMART" id="SM01246">
    <property type="entry name" value="Josephin"/>
    <property type="match status" value="1"/>
</dbReference>
<evidence type="ECO:0000313" key="9">
    <source>
        <dbReference type="Proteomes" id="UP000685013"/>
    </source>
</evidence>
<protein>
    <recommendedName>
        <fullName evidence="2">ubiquitinyl hydrolase 1</fullName>
        <ecNumber evidence="2">3.4.19.12</ecNumber>
    </recommendedName>
</protein>
<dbReference type="Proteomes" id="UP000685013">
    <property type="component" value="Chromosome 2"/>
</dbReference>
<dbReference type="GO" id="GO:0004843">
    <property type="term" value="F:cysteine-type deubiquitinase activity"/>
    <property type="evidence" value="ECO:0007669"/>
    <property type="project" value="UniProtKB-EC"/>
</dbReference>
<keyword evidence="4" id="KW-0833">Ubl conjugation pathway</keyword>
<comment type="caution">
    <text evidence="8">The sequence shown here is derived from an EMBL/GenBank/DDBJ whole genome shotgun (WGS) entry which is preliminary data.</text>
</comment>
<reference evidence="8 9" key="1">
    <citation type="journal article" date="2021" name="Hortic Res">
        <title>The domestication of Cucurbita argyrosperma as revealed by the genome of its wild relative.</title>
        <authorList>
            <person name="Barrera-Redondo J."/>
            <person name="Sanchez-de la Vega G."/>
            <person name="Aguirre-Liguori J.A."/>
            <person name="Castellanos-Morales G."/>
            <person name="Gutierrez-Guerrero Y.T."/>
            <person name="Aguirre-Dugua X."/>
            <person name="Aguirre-Planter E."/>
            <person name="Tenaillon M.I."/>
            <person name="Lira-Saade R."/>
            <person name="Eguiarte L.E."/>
        </authorList>
    </citation>
    <scope>NUCLEOTIDE SEQUENCE [LARGE SCALE GENOMIC DNA]</scope>
    <source>
        <strain evidence="8">JBR-2021</strain>
    </source>
</reference>
<dbReference type="EC" id="3.4.19.12" evidence="2"/>
<dbReference type="InterPro" id="IPR040053">
    <property type="entry name" value="JOSD1/2"/>
</dbReference>
<evidence type="ECO:0000256" key="3">
    <source>
        <dbReference type="ARBA" id="ARBA00022670"/>
    </source>
</evidence>
<gene>
    <name evidence="8" type="ORF">SDJN03_02741</name>
</gene>
<evidence type="ECO:0000256" key="2">
    <source>
        <dbReference type="ARBA" id="ARBA00012759"/>
    </source>
</evidence>
<sequence length="226" mass="26600">MAFVIHSRWPAFVVNAANAPVLILNLDSEDCRVYHERQKLQFCLLHALNNLFQENDAFTRANLNATAEKLVLEEPNKEPWTPLSFVFKSHHNTVTGNYDITIEIELLQSIWMGLRLLIRLWFDGIWNSRHWDTPGKINELWYNLDSDLLDPHPFKDIDEVRQFLDHVIGILNLLSCWQNCHRMKLALVFYRAERFVMSKNDSILQAIEYHTNKLCWLRALPASEEL</sequence>
<feature type="domain" description="Josephin" evidence="7">
    <location>
        <begin position="30"/>
        <end position="194"/>
    </location>
</feature>
<dbReference type="EMBL" id="JAGKQH010000002">
    <property type="protein sequence ID" value="KAG6605424.1"/>
    <property type="molecule type" value="Genomic_DNA"/>
</dbReference>
<dbReference type="Pfam" id="PF02099">
    <property type="entry name" value="Josephin"/>
    <property type="match status" value="1"/>
</dbReference>
<dbReference type="InterPro" id="IPR006155">
    <property type="entry name" value="Josephin"/>
</dbReference>
<proteinExistence type="predicted"/>
<feature type="active site" evidence="6">
    <location>
        <position position="130"/>
    </location>
</feature>
<keyword evidence="9" id="KW-1185">Reference proteome</keyword>
<dbReference type="PANTHER" id="PTHR13291:SF0">
    <property type="entry name" value="JOSEPHIN-LIKE PROTEIN"/>
    <property type="match status" value="1"/>
</dbReference>
<comment type="catalytic activity">
    <reaction evidence="1">
        <text>Thiol-dependent hydrolysis of ester, thioester, amide, peptide and isopeptide bonds formed by the C-terminal Gly of ubiquitin (a 76-residue protein attached to proteins as an intracellular targeting signal).</text>
        <dbReference type="EC" id="3.4.19.12"/>
    </reaction>
</comment>
<accession>A0AAV6P0S0</accession>
<evidence type="ECO:0000313" key="8">
    <source>
        <dbReference type="EMBL" id="KAG6605424.1"/>
    </source>
</evidence>
<evidence type="ECO:0000256" key="1">
    <source>
        <dbReference type="ARBA" id="ARBA00000707"/>
    </source>
</evidence>
<dbReference type="GO" id="GO:0016579">
    <property type="term" value="P:protein deubiquitination"/>
    <property type="evidence" value="ECO:0007669"/>
    <property type="project" value="InterPro"/>
</dbReference>
<feature type="active site" evidence="6">
    <location>
        <position position="43"/>
    </location>
</feature>
<organism evidence="8 9">
    <name type="scientific">Cucurbita argyrosperma subsp. sororia</name>
    <dbReference type="NCBI Taxonomy" id="37648"/>
    <lineage>
        <taxon>Eukaryota</taxon>
        <taxon>Viridiplantae</taxon>
        <taxon>Streptophyta</taxon>
        <taxon>Embryophyta</taxon>
        <taxon>Tracheophyta</taxon>
        <taxon>Spermatophyta</taxon>
        <taxon>Magnoliopsida</taxon>
        <taxon>eudicotyledons</taxon>
        <taxon>Gunneridae</taxon>
        <taxon>Pentapetalae</taxon>
        <taxon>rosids</taxon>
        <taxon>fabids</taxon>
        <taxon>Cucurbitales</taxon>
        <taxon>Cucurbitaceae</taxon>
        <taxon>Cucurbiteae</taxon>
        <taxon>Cucurbita</taxon>
    </lineage>
</organism>
<keyword evidence="5 6" id="KW-0378">Hydrolase</keyword>
<feature type="active site" evidence="6">
    <location>
        <position position="145"/>
    </location>
</feature>
<evidence type="ECO:0000256" key="5">
    <source>
        <dbReference type="ARBA" id="ARBA00022801"/>
    </source>
</evidence>
<dbReference type="AlphaFoldDB" id="A0AAV6P0S0"/>
<dbReference type="GO" id="GO:0006508">
    <property type="term" value="P:proteolysis"/>
    <property type="evidence" value="ECO:0007669"/>
    <property type="project" value="UniProtKB-KW"/>
</dbReference>
<keyword evidence="3" id="KW-0645">Protease</keyword>
<dbReference type="PROSITE" id="PS50957">
    <property type="entry name" value="JOSEPHIN"/>
    <property type="match status" value="1"/>
</dbReference>
<dbReference type="PANTHER" id="PTHR13291">
    <property type="entry name" value="JOSEPHIN 1, 2"/>
    <property type="match status" value="1"/>
</dbReference>
<name>A0AAV6P0S0_9ROSI</name>
<evidence type="ECO:0000256" key="4">
    <source>
        <dbReference type="ARBA" id="ARBA00022786"/>
    </source>
</evidence>
<feature type="non-terminal residue" evidence="8">
    <location>
        <position position="1"/>
    </location>
</feature>
<evidence type="ECO:0000256" key="6">
    <source>
        <dbReference type="PROSITE-ProRule" id="PRU00331"/>
    </source>
</evidence>